<evidence type="ECO:0008006" key="5">
    <source>
        <dbReference type="Google" id="ProtNLM"/>
    </source>
</evidence>
<keyword evidence="2" id="KW-1133">Transmembrane helix</keyword>
<feature type="region of interest" description="Disordered" evidence="1">
    <location>
        <begin position="227"/>
        <end position="305"/>
    </location>
</feature>
<evidence type="ECO:0000256" key="2">
    <source>
        <dbReference type="SAM" id="Phobius"/>
    </source>
</evidence>
<protein>
    <recommendedName>
        <fullName evidence="5">Jacalin-type lectin domain-containing protein</fullName>
    </recommendedName>
</protein>
<evidence type="ECO:0000256" key="3">
    <source>
        <dbReference type="SAM" id="SignalP"/>
    </source>
</evidence>
<gene>
    <name evidence="4" type="ORF">ASEP1449_LOCUS12253</name>
</gene>
<evidence type="ECO:0000313" key="4">
    <source>
        <dbReference type="EMBL" id="CAD9820420.1"/>
    </source>
</evidence>
<feature type="compositionally biased region" description="Basic and acidic residues" evidence="1">
    <location>
        <begin position="284"/>
        <end position="305"/>
    </location>
</feature>
<reference evidence="4" key="1">
    <citation type="submission" date="2021-01" db="EMBL/GenBank/DDBJ databases">
        <authorList>
            <person name="Corre E."/>
            <person name="Pelletier E."/>
            <person name="Niang G."/>
            <person name="Scheremetjew M."/>
            <person name="Finn R."/>
            <person name="Kale V."/>
            <person name="Holt S."/>
            <person name="Cochrane G."/>
            <person name="Meng A."/>
            <person name="Brown T."/>
            <person name="Cohen L."/>
        </authorList>
    </citation>
    <scope>NUCLEOTIDE SEQUENCE</scope>
    <source>
        <strain evidence="4">CCMP2084</strain>
    </source>
</reference>
<sequence length="429" mass="47765">MIMELMGRILKLLLVLACLTSIEAAKRTYQANEKYDLTAISLNATVNAFIDIPFGDSKVGTTEFMVLSKSNGNANDKFKHIAEVQGGGWNEVVYGGDDDRCIHIFERFVTTSNQMIVGKINTKGGAIKSALIRVVFDGKVEPGEKSGRRIENEKMTFTAETEGCYFFAYGGDNGGVSKDSDTNIIYKDDDPTSLYFGYGTSFTDESFFSLPRPRRGAVAGVQLTNRPDICSGTQTTKKKEEKKEKELPTEEKIKEANKPLIEDTKSDLEENTVNKSTRTARRTQITEKKEEKKEKEEKELPTEEKIKDADKPVIEVAKTDYVEEDTVIKRTLSKYRKGDSILPILILFVLGGVLLCIIIVAVACGCPTKMNIPGTDGSTTLYGLYLKKKKANEEKMNEEDSSTIESGGDMAFRNETNQNYDGFEECCEL</sequence>
<name>A0A7S2UI56_9STRA</name>
<feature type="compositionally biased region" description="Basic and acidic residues" evidence="1">
    <location>
        <begin position="237"/>
        <end position="268"/>
    </location>
</feature>
<evidence type="ECO:0000256" key="1">
    <source>
        <dbReference type="SAM" id="MobiDB-lite"/>
    </source>
</evidence>
<feature type="chain" id="PRO_5030599195" description="Jacalin-type lectin domain-containing protein" evidence="3">
    <location>
        <begin position="25"/>
        <end position="429"/>
    </location>
</feature>
<dbReference type="EMBL" id="HBHQ01018296">
    <property type="protein sequence ID" value="CAD9820420.1"/>
    <property type="molecule type" value="Transcribed_RNA"/>
</dbReference>
<keyword evidence="3" id="KW-0732">Signal</keyword>
<dbReference type="AlphaFoldDB" id="A0A7S2UI56"/>
<keyword evidence="2" id="KW-0472">Membrane</keyword>
<feature type="transmembrane region" description="Helical" evidence="2">
    <location>
        <begin position="341"/>
        <end position="364"/>
    </location>
</feature>
<proteinExistence type="predicted"/>
<feature type="signal peptide" evidence="3">
    <location>
        <begin position="1"/>
        <end position="24"/>
    </location>
</feature>
<keyword evidence="2" id="KW-0812">Transmembrane</keyword>
<organism evidence="4">
    <name type="scientific">Attheya septentrionalis</name>
    <dbReference type="NCBI Taxonomy" id="420275"/>
    <lineage>
        <taxon>Eukaryota</taxon>
        <taxon>Sar</taxon>
        <taxon>Stramenopiles</taxon>
        <taxon>Ochrophyta</taxon>
        <taxon>Bacillariophyta</taxon>
        <taxon>Coscinodiscophyceae</taxon>
        <taxon>Chaetocerotophycidae</taxon>
        <taxon>Chaetocerotales</taxon>
        <taxon>Attheyaceae</taxon>
        <taxon>Attheya</taxon>
    </lineage>
</organism>
<accession>A0A7S2UI56</accession>